<keyword evidence="1" id="KW-0812">Transmembrane</keyword>
<dbReference type="EMBL" id="JAGZSV010000162">
    <property type="protein sequence ID" value="MBS6941339.1"/>
    <property type="molecule type" value="Genomic_DNA"/>
</dbReference>
<keyword evidence="1" id="KW-1133">Transmembrane helix</keyword>
<sequence length="53" mass="5369">MRGLAIAFLGLLEIGNIAAALAGYWSLGDSTAISLVVLVGCLALSIPDIVGRL</sequence>
<reference evidence="2" key="1">
    <citation type="submission" date="2021-02" db="EMBL/GenBank/DDBJ databases">
        <title>Infant gut strain persistence is associated with maternal origin, phylogeny, and functional potential including surface adhesion and iron acquisition.</title>
        <authorList>
            <person name="Lou Y.C."/>
        </authorList>
    </citation>
    <scope>NUCLEOTIDE SEQUENCE</scope>
    <source>
        <strain evidence="2">L2_039_000G1_dasL2_039_000G1_concoct_11</strain>
    </source>
</reference>
<protein>
    <submittedName>
        <fullName evidence="2">Uncharacterized protein</fullName>
    </submittedName>
</protein>
<accession>A0A943UU33</accession>
<name>A0A943UU33_9ACTN</name>
<organism evidence="2 3">
    <name type="scientific">Slackia piriformis</name>
    <dbReference type="NCBI Taxonomy" id="626934"/>
    <lineage>
        <taxon>Bacteria</taxon>
        <taxon>Bacillati</taxon>
        <taxon>Actinomycetota</taxon>
        <taxon>Coriobacteriia</taxon>
        <taxon>Eggerthellales</taxon>
        <taxon>Eggerthellaceae</taxon>
        <taxon>Slackia</taxon>
    </lineage>
</organism>
<evidence type="ECO:0000313" key="3">
    <source>
        <dbReference type="Proteomes" id="UP000727506"/>
    </source>
</evidence>
<keyword evidence="1" id="KW-0472">Membrane</keyword>
<proteinExistence type="predicted"/>
<feature type="transmembrane region" description="Helical" evidence="1">
    <location>
        <begin position="32"/>
        <end position="50"/>
    </location>
</feature>
<dbReference type="Proteomes" id="UP000727506">
    <property type="component" value="Unassembled WGS sequence"/>
</dbReference>
<dbReference type="AlphaFoldDB" id="A0A943UU33"/>
<comment type="caution">
    <text evidence="2">The sequence shown here is derived from an EMBL/GenBank/DDBJ whole genome shotgun (WGS) entry which is preliminary data.</text>
</comment>
<evidence type="ECO:0000313" key="2">
    <source>
        <dbReference type="EMBL" id="MBS6941339.1"/>
    </source>
</evidence>
<evidence type="ECO:0000256" key="1">
    <source>
        <dbReference type="SAM" id="Phobius"/>
    </source>
</evidence>
<gene>
    <name evidence="2" type="ORF">KH142_07690</name>
</gene>